<protein>
    <recommendedName>
        <fullName evidence="3">C2H2-type domain-containing protein</fullName>
    </recommendedName>
</protein>
<sequence>MEEDKTELQKTDTSLYTADGTKLVVKGQVNVHVKLGTENCKQNVIVANIEDLAGILGMVNLETQDVEIKIEKRVLDIKRQNVPLEKIKSNIGFEVKQSNDVTIPTKKGEIGLIESTNFVDKGLLLAKSYFDSKAQNQRLYLVDVKRPVKLGKNTTIEVVNELDLVSDVGASTFKSVESLKTHSEPEHRKQLLDSPSEYWTERVPPDRADMAFKDEFEINVPDEEYSEFVNQSLRPCDICDKTFRNFRSCKRHVAFSHHKPHPEVLARKDKVKNHSYQDLLCYPYRKETENERHQILNDMRRQAQENRRRMANTIAAAVEERELRTFNPFD</sequence>
<reference evidence="4 5" key="1">
    <citation type="submission" date="2020-06" db="EMBL/GenBank/DDBJ databases">
        <authorList>
            <person name="Li R."/>
            <person name="Bekaert M."/>
        </authorList>
    </citation>
    <scope>NUCLEOTIDE SEQUENCE [LARGE SCALE GENOMIC DNA]</scope>
    <source>
        <strain evidence="5">wild</strain>
    </source>
</reference>
<gene>
    <name evidence="4" type="ORF">MCOR_49913</name>
</gene>
<dbReference type="PROSITE" id="PS00028">
    <property type="entry name" value="ZINC_FINGER_C2H2_1"/>
    <property type="match status" value="1"/>
</dbReference>
<evidence type="ECO:0000313" key="5">
    <source>
        <dbReference type="Proteomes" id="UP000507470"/>
    </source>
</evidence>
<keyword evidence="5" id="KW-1185">Reference proteome</keyword>
<accession>A0A6J8EAR8</accession>
<proteinExistence type="predicted"/>
<dbReference type="Gene3D" id="2.40.70.10">
    <property type="entry name" value="Acid Proteases"/>
    <property type="match status" value="1"/>
</dbReference>
<dbReference type="Proteomes" id="UP000507470">
    <property type="component" value="Unassembled WGS sequence"/>
</dbReference>
<organism evidence="4 5">
    <name type="scientific">Mytilus coruscus</name>
    <name type="common">Sea mussel</name>
    <dbReference type="NCBI Taxonomy" id="42192"/>
    <lineage>
        <taxon>Eukaryota</taxon>
        <taxon>Metazoa</taxon>
        <taxon>Spiralia</taxon>
        <taxon>Lophotrochozoa</taxon>
        <taxon>Mollusca</taxon>
        <taxon>Bivalvia</taxon>
        <taxon>Autobranchia</taxon>
        <taxon>Pteriomorphia</taxon>
        <taxon>Mytilida</taxon>
        <taxon>Mytiloidea</taxon>
        <taxon>Mytilidae</taxon>
        <taxon>Mytilinae</taxon>
        <taxon>Mytilus</taxon>
    </lineage>
</organism>
<evidence type="ECO:0000256" key="2">
    <source>
        <dbReference type="SAM" id="Coils"/>
    </source>
</evidence>
<keyword evidence="1" id="KW-0863">Zinc-finger</keyword>
<evidence type="ECO:0000259" key="3">
    <source>
        <dbReference type="PROSITE" id="PS50157"/>
    </source>
</evidence>
<dbReference type="PROSITE" id="PS50157">
    <property type="entry name" value="ZINC_FINGER_C2H2_2"/>
    <property type="match status" value="1"/>
</dbReference>
<evidence type="ECO:0000256" key="1">
    <source>
        <dbReference type="PROSITE-ProRule" id="PRU00042"/>
    </source>
</evidence>
<feature type="coiled-coil region" evidence="2">
    <location>
        <begin position="285"/>
        <end position="320"/>
    </location>
</feature>
<dbReference type="EMBL" id="CACVKT020008738">
    <property type="protein sequence ID" value="CAC5417407.1"/>
    <property type="molecule type" value="Genomic_DNA"/>
</dbReference>
<evidence type="ECO:0000313" key="4">
    <source>
        <dbReference type="EMBL" id="CAC5417407.1"/>
    </source>
</evidence>
<feature type="domain" description="C2H2-type" evidence="3">
    <location>
        <begin position="234"/>
        <end position="262"/>
    </location>
</feature>
<dbReference type="InterPro" id="IPR013087">
    <property type="entry name" value="Znf_C2H2_type"/>
</dbReference>
<dbReference type="InterPro" id="IPR021109">
    <property type="entry name" value="Peptidase_aspartic_dom_sf"/>
</dbReference>
<keyword evidence="2" id="KW-0175">Coiled coil</keyword>
<dbReference type="GO" id="GO:0008270">
    <property type="term" value="F:zinc ion binding"/>
    <property type="evidence" value="ECO:0007669"/>
    <property type="project" value="UniProtKB-KW"/>
</dbReference>
<keyword evidence="1" id="KW-0862">Zinc</keyword>
<name>A0A6J8EAR8_MYTCO</name>
<keyword evidence="1" id="KW-0479">Metal-binding</keyword>
<dbReference type="AlphaFoldDB" id="A0A6J8EAR8"/>